<feature type="compositionally biased region" description="Basic and acidic residues" evidence="1">
    <location>
        <begin position="145"/>
        <end position="154"/>
    </location>
</feature>
<organism evidence="2">
    <name type="scientific">Amycolatopsis benzoatilytica</name>
    <dbReference type="NCBI Taxonomy" id="346045"/>
    <lineage>
        <taxon>Bacteria</taxon>
        <taxon>Bacillati</taxon>
        <taxon>Actinomycetota</taxon>
        <taxon>Actinomycetes</taxon>
        <taxon>Pseudonocardiales</taxon>
        <taxon>Pseudonocardiaceae</taxon>
        <taxon>Amycolatopsis</taxon>
    </lineage>
</organism>
<evidence type="ECO:0000313" key="2">
    <source>
        <dbReference type="EMBL" id="ABN48416.1"/>
    </source>
</evidence>
<evidence type="ECO:0000256" key="1">
    <source>
        <dbReference type="SAM" id="MobiDB-lite"/>
    </source>
</evidence>
<sequence>MLAAAAELRRQEPILAQLTARAVRALCRPYWAAGWANDDVRHALRWRPRATSSLPAMEQAKIHAPYRWAQSRLAAWRTDTGKVLPGHSHMERAQRTREHAVVARFGKAALAAMPAGSGPLRPVDVRRFGRRRVDAAVETLRRRRAAELADERAAVRSQAEAADPEHARRVADEFRAERERRQAAGRERLLEQARAAAAERAEQDQPAPASTWTPQGPAQTPEERQEAALARARAEGRVPLVRRRRRTRW</sequence>
<proteinExistence type="predicted"/>
<keyword evidence="2" id="KW-0614">Plasmid</keyword>
<name>A3FG40_9PSEU</name>
<dbReference type="RefSeq" id="WP_012477797.1">
    <property type="nucleotide sequence ID" value="NC_010905.1"/>
</dbReference>
<feature type="compositionally biased region" description="Basic and acidic residues" evidence="1">
    <location>
        <begin position="163"/>
        <end position="203"/>
    </location>
</feature>
<accession>A3FG40</accession>
<protein>
    <submittedName>
        <fullName evidence="2">ORF7</fullName>
    </submittedName>
</protein>
<feature type="compositionally biased region" description="Basic residues" evidence="1">
    <location>
        <begin position="240"/>
        <end position="249"/>
    </location>
</feature>
<reference evidence="2" key="1">
    <citation type="journal article" date="2008" name="J. Basic Microbiol.">
        <title>Nucleotide sequence of plasmid pA387 of Amycolatopsis benzoatilytica and construction of a conjugative shuttle vector.</title>
        <authorList>
            <person name="Malhotra S."/>
            <person name="Majumdar S."/>
            <person name="Kumar M."/>
            <person name="Bhasin V.K."/>
            <person name="Gartemann K.H."/>
            <person name="Lal R."/>
        </authorList>
    </citation>
    <scope>NUCLEOTIDE SEQUENCE</scope>
    <source>
        <strain evidence="2">DSM 43387</strain>
        <plasmid evidence="2">pA387</plasmid>
    </source>
</reference>
<geneLocation type="plasmid" evidence="2">
    <name>pA387</name>
</geneLocation>
<feature type="compositionally biased region" description="Basic and acidic residues" evidence="1">
    <location>
        <begin position="221"/>
        <end position="236"/>
    </location>
</feature>
<dbReference type="AlphaFoldDB" id="A3FG40"/>
<dbReference type="EMBL" id="EF375609">
    <property type="protein sequence ID" value="ABN48416.1"/>
    <property type="molecule type" value="Genomic_DNA"/>
</dbReference>
<feature type="region of interest" description="Disordered" evidence="1">
    <location>
        <begin position="144"/>
        <end position="249"/>
    </location>
</feature>